<dbReference type="Pfam" id="PF02870">
    <property type="entry name" value="Methyltransf_1N"/>
    <property type="match status" value="1"/>
</dbReference>
<keyword evidence="4 8" id="KW-0808">Transferase</keyword>
<evidence type="ECO:0000313" key="12">
    <source>
        <dbReference type="Proteomes" id="UP001163714"/>
    </source>
</evidence>
<feature type="domain" description="Methylated-DNA-[protein]-cysteine S-methyltransferase DNA binding" evidence="9">
    <location>
        <begin position="99"/>
        <end position="177"/>
    </location>
</feature>
<keyword evidence="12" id="KW-1185">Reference proteome</keyword>
<feature type="domain" description="Methylguanine DNA methyltransferase ribonuclease-like" evidence="10">
    <location>
        <begin position="14"/>
        <end position="93"/>
    </location>
</feature>
<accession>A0ABT3ICB4</accession>
<evidence type="ECO:0000256" key="6">
    <source>
        <dbReference type="ARBA" id="ARBA00023204"/>
    </source>
</evidence>
<proteinExistence type="inferred from homology"/>
<evidence type="ECO:0000313" key="11">
    <source>
        <dbReference type="EMBL" id="MCW3173528.1"/>
    </source>
</evidence>
<keyword evidence="2 8" id="KW-0963">Cytoplasm</keyword>
<dbReference type="CDD" id="cd06445">
    <property type="entry name" value="ATase"/>
    <property type="match status" value="1"/>
</dbReference>
<dbReference type="InterPro" id="IPR001497">
    <property type="entry name" value="MethylDNA_cys_MeTrfase_AS"/>
</dbReference>
<dbReference type="GO" id="GO:0032259">
    <property type="term" value="P:methylation"/>
    <property type="evidence" value="ECO:0007669"/>
    <property type="project" value="UniProtKB-KW"/>
</dbReference>
<comment type="caution">
    <text evidence="11">The sequence shown here is derived from an EMBL/GenBank/DDBJ whole genome shotgun (WGS) entry which is preliminary data.</text>
</comment>
<evidence type="ECO:0000256" key="1">
    <source>
        <dbReference type="ARBA" id="ARBA00001286"/>
    </source>
</evidence>
<dbReference type="PROSITE" id="PS00374">
    <property type="entry name" value="MGMT"/>
    <property type="match status" value="1"/>
</dbReference>
<comment type="catalytic activity">
    <reaction evidence="1 8">
        <text>a 4-O-methyl-thymidine in DNA + L-cysteinyl-[protein] = a thymidine in DNA + S-methyl-L-cysteinyl-[protein]</text>
        <dbReference type="Rhea" id="RHEA:53428"/>
        <dbReference type="Rhea" id="RHEA-COMP:10131"/>
        <dbReference type="Rhea" id="RHEA-COMP:10132"/>
        <dbReference type="Rhea" id="RHEA-COMP:13555"/>
        <dbReference type="Rhea" id="RHEA-COMP:13556"/>
        <dbReference type="ChEBI" id="CHEBI:29950"/>
        <dbReference type="ChEBI" id="CHEBI:82612"/>
        <dbReference type="ChEBI" id="CHEBI:137386"/>
        <dbReference type="ChEBI" id="CHEBI:137387"/>
        <dbReference type="EC" id="2.1.1.63"/>
    </reaction>
</comment>
<dbReference type="HAMAP" id="MF_00772">
    <property type="entry name" value="OGT"/>
    <property type="match status" value="1"/>
</dbReference>
<keyword evidence="5 8" id="KW-0227">DNA damage</keyword>
<comment type="catalytic activity">
    <reaction evidence="7 8">
        <text>a 6-O-methyl-2'-deoxyguanosine in DNA + L-cysteinyl-[protein] = S-methyl-L-cysteinyl-[protein] + a 2'-deoxyguanosine in DNA</text>
        <dbReference type="Rhea" id="RHEA:24000"/>
        <dbReference type="Rhea" id="RHEA-COMP:10131"/>
        <dbReference type="Rhea" id="RHEA-COMP:10132"/>
        <dbReference type="Rhea" id="RHEA-COMP:11367"/>
        <dbReference type="Rhea" id="RHEA-COMP:11368"/>
        <dbReference type="ChEBI" id="CHEBI:29950"/>
        <dbReference type="ChEBI" id="CHEBI:82612"/>
        <dbReference type="ChEBI" id="CHEBI:85445"/>
        <dbReference type="ChEBI" id="CHEBI:85448"/>
        <dbReference type="EC" id="2.1.1.63"/>
    </reaction>
</comment>
<comment type="similarity">
    <text evidence="8">Belongs to the MGMT family.</text>
</comment>
<dbReference type="EMBL" id="JAPDMX010000028">
    <property type="protein sequence ID" value="MCW3173528.1"/>
    <property type="molecule type" value="Genomic_DNA"/>
</dbReference>
<sequence>MRNEYQPPVLEAQLTSPVGLLSLQASAMGLTHLTVVDLNHQSEQVEVCAVNELTTSPCPEESKVVAQQHINAVHRQLSEYFSGQRQAFELALAPKGTVFQHQVWQALAQLHFGEVCSYGDIANRIHRPKAVRAVGAANGANPIAIIVPCHRVIGKNGKLTGYAYGLEMKQFLLALEARG</sequence>
<protein>
    <recommendedName>
        <fullName evidence="8">Methylated-DNA--protein-cysteine methyltransferase</fullName>
        <ecNumber evidence="8">2.1.1.63</ecNumber>
    </recommendedName>
    <alternativeName>
        <fullName evidence="8">6-O-methylguanine-DNA methyltransferase</fullName>
        <shortName evidence="8">MGMT</shortName>
    </alternativeName>
    <alternativeName>
        <fullName evidence="8">O-6-methylguanine-DNA-alkyltransferase</fullName>
    </alternativeName>
</protein>
<dbReference type="RefSeq" id="WP_264727496.1">
    <property type="nucleotide sequence ID" value="NZ_JAPDMX010000028.1"/>
</dbReference>
<comment type="function">
    <text evidence="8">Involved in the cellular defense against the biological effects of O6-methylguanine (O6-MeG) and O4-methylthymine (O4-MeT) in DNA. Repairs the methylated nucleobase in DNA by stoichiometrically transferring the methyl group to a cysteine residue in the enzyme. This is a suicide reaction: the enzyme is irreversibly inactivated.</text>
</comment>
<dbReference type="SUPFAM" id="SSF53155">
    <property type="entry name" value="Methylated DNA-protein cysteine methyltransferase domain"/>
    <property type="match status" value="1"/>
</dbReference>
<dbReference type="InterPro" id="IPR036631">
    <property type="entry name" value="MGMT_N_sf"/>
</dbReference>
<name>A0ABT3ICB4_9GAMM</name>
<comment type="miscellaneous">
    <text evidence="8">This enzyme catalyzes only one turnover and therefore is not strictly catalytic. According to one definition, an enzyme is a biocatalyst that acts repeatedly and over many reaction cycles.</text>
</comment>
<evidence type="ECO:0000256" key="4">
    <source>
        <dbReference type="ARBA" id="ARBA00022679"/>
    </source>
</evidence>
<dbReference type="SUPFAM" id="SSF46767">
    <property type="entry name" value="Methylated DNA-protein cysteine methyltransferase, C-terminal domain"/>
    <property type="match status" value="1"/>
</dbReference>
<evidence type="ECO:0000259" key="9">
    <source>
        <dbReference type="Pfam" id="PF01035"/>
    </source>
</evidence>
<dbReference type="Pfam" id="PF01035">
    <property type="entry name" value="DNA_binding_1"/>
    <property type="match status" value="1"/>
</dbReference>
<feature type="active site" description="Nucleophile; methyl group acceptor" evidence="8">
    <location>
        <position position="149"/>
    </location>
</feature>
<evidence type="ECO:0000256" key="3">
    <source>
        <dbReference type="ARBA" id="ARBA00022603"/>
    </source>
</evidence>
<evidence type="ECO:0000259" key="10">
    <source>
        <dbReference type="Pfam" id="PF02870"/>
    </source>
</evidence>
<dbReference type="GO" id="GO:0003908">
    <property type="term" value="F:methylated-DNA-[protein]-cysteine S-methyltransferase activity"/>
    <property type="evidence" value="ECO:0007669"/>
    <property type="project" value="UniProtKB-EC"/>
</dbReference>
<dbReference type="EC" id="2.1.1.63" evidence="8"/>
<organism evidence="11 12">
    <name type="scientific">Shewanella subflava</name>
    <dbReference type="NCBI Taxonomy" id="2986476"/>
    <lineage>
        <taxon>Bacteria</taxon>
        <taxon>Pseudomonadati</taxon>
        <taxon>Pseudomonadota</taxon>
        <taxon>Gammaproteobacteria</taxon>
        <taxon>Alteromonadales</taxon>
        <taxon>Shewanellaceae</taxon>
        <taxon>Shewanella</taxon>
    </lineage>
</organism>
<gene>
    <name evidence="11" type="ORF">OHT75_13690</name>
</gene>
<dbReference type="InterPro" id="IPR008332">
    <property type="entry name" value="MethylG_MeTrfase_N"/>
</dbReference>
<dbReference type="Gene3D" id="3.30.160.70">
    <property type="entry name" value="Methylated DNA-protein cysteine methyltransferase domain"/>
    <property type="match status" value="1"/>
</dbReference>
<dbReference type="Gene3D" id="1.10.10.10">
    <property type="entry name" value="Winged helix-like DNA-binding domain superfamily/Winged helix DNA-binding domain"/>
    <property type="match status" value="1"/>
</dbReference>
<evidence type="ECO:0000256" key="5">
    <source>
        <dbReference type="ARBA" id="ARBA00022763"/>
    </source>
</evidence>
<evidence type="ECO:0000256" key="7">
    <source>
        <dbReference type="ARBA" id="ARBA00049348"/>
    </source>
</evidence>
<dbReference type="PANTHER" id="PTHR10815:SF5">
    <property type="entry name" value="METHYLATED-DNA--PROTEIN-CYSTEINE METHYLTRANSFERASE"/>
    <property type="match status" value="1"/>
</dbReference>
<dbReference type="InterPro" id="IPR014048">
    <property type="entry name" value="MethylDNA_cys_MeTrfase_DNA-bd"/>
</dbReference>
<dbReference type="NCBIfam" id="TIGR00589">
    <property type="entry name" value="ogt"/>
    <property type="match status" value="1"/>
</dbReference>
<dbReference type="InterPro" id="IPR023546">
    <property type="entry name" value="MGMT"/>
</dbReference>
<keyword evidence="3 8" id="KW-0489">Methyltransferase</keyword>
<keyword evidence="6 8" id="KW-0234">DNA repair</keyword>
<reference evidence="11" key="1">
    <citation type="submission" date="2022-10" db="EMBL/GenBank/DDBJ databases">
        <title>Shewanella flava sp. nov, isolated from the estuary of the Fenhe River into the Yellow River.</title>
        <authorList>
            <person name="Li Y."/>
        </authorList>
    </citation>
    <scope>NUCLEOTIDE SEQUENCE</scope>
    <source>
        <strain evidence="11">FYR11-62</strain>
    </source>
</reference>
<dbReference type="Proteomes" id="UP001163714">
    <property type="component" value="Unassembled WGS sequence"/>
</dbReference>
<dbReference type="InterPro" id="IPR036217">
    <property type="entry name" value="MethylDNA_cys_MeTrfase_DNAb"/>
</dbReference>
<evidence type="ECO:0000256" key="8">
    <source>
        <dbReference type="HAMAP-Rule" id="MF_00772"/>
    </source>
</evidence>
<dbReference type="PANTHER" id="PTHR10815">
    <property type="entry name" value="METHYLATED-DNA--PROTEIN-CYSTEINE METHYLTRANSFERASE"/>
    <property type="match status" value="1"/>
</dbReference>
<dbReference type="InterPro" id="IPR036388">
    <property type="entry name" value="WH-like_DNA-bd_sf"/>
</dbReference>
<comment type="subcellular location">
    <subcellularLocation>
        <location evidence="8">Cytoplasm</location>
    </subcellularLocation>
</comment>
<evidence type="ECO:0000256" key="2">
    <source>
        <dbReference type="ARBA" id="ARBA00022490"/>
    </source>
</evidence>